<protein>
    <submittedName>
        <fullName evidence="2">Uncharacterized protein</fullName>
    </submittedName>
</protein>
<evidence type="ECO:0000313" key="3">
    <source>
        <dbReference type="Proteomes" id="UP001596545"/>
    </source>
</evidence>
<dbReference type="InterPro" id="IPR055693">
    <property type="entry name" value="DUF7269"/>
</dbReference>
<organism evidence="2 3">
    <name type="scientific">Halorubrum rutilum</name>
    <dbReference type="NCBI Taxonomy" id="1364933"/>
    <lineage>
        <taxon>Archaea</taxon>
        <taxon>Methanobacteriati</taxon>
        <taxon>Methanobacteriota</taxon>
        <taxon>Stenosarchaea group</taxon>
        <taxon>Halobacteria</taxon>
        <taxon>Halobacteriales</taxon>
        <taxon>Haloferacaceae</taxon>
        <taxon>Halorubrum</taxon>
    </lineage>
</organism>
<proteinExistence type="predicted"/>
<dbReference type="EMBL" id="JBHTBL010000008">
    <property type="protein sequence ID" value="MFC7324847.1"/>
    <property type="molecule type" value="Genomic_DNA"/>
</dbReference>
<keyword evidence="3" id="KW-1185">Reference proteome</keyword>
<evidence type="ECO:0000313" key="2">
    <source>
        <dbReference type="EMBL" id="MFC7324847.1"/>
    </source>
</evidence>
<dbReference type="RefSeq" id="WP_256408889.1">
    <property type="nucleotide sequence ID" value="NZ_JANHDN010000003.1"/>
</dbReference>
<name>A0ABD6AL20_9EURY</name>
<gene>
    <name evidence="2" type="ORF">ACFQMF_09675</name>
</gene>
<comment type="caution">
    <text evidence="2">The sequence shown here is derived from an EMBL/GenBank/DDBJ whole genome shotgun (WGS) entry which is preliminary data.</text>
</comment>
<dbReference type="Proteomes" id="UP001596545">
    <property type="component" value="Unassembled WGS sequence"/>
</dbReference>
<reference evidence="2 3" key="1">
    <citation type="journal article" date="2019" name="Int. J. Syst. Evol. Microbiol.">
        <title>The Global Catalogue of Microorganisms (GCM) 10K type strain sequencing project: providing services to taxonomists for standard genome sequencing and annotation.</title>
        <authorList>
            <consortium name="The Broad Institute Genomics Platform"/>
            <consortium name="The Broad Institute Genome Sequencing Center for Infectious Disease"/>
            <person name="Wu L."/>
            <person name="Ma J."/>
        </authorList>
    </citation>
    <scope>NUCLEOTIDE SEQUENCE [LARGE SCALE GENOMIC DNA]</scope>
    <source>
        <strain evidence="2 3">CGMCC 1.12554</strain>
    </source>
</reference>
<dbReference type="Pfam" id="PF23933">
    <property type="entry name" value="DUF7269"/>
    <property type="match status" value="1"/>
</dbReference>
<dbReference type="AlphaFoldDB" id="A0ABD6AL20"/>
<sequence>MRPLVALGVASVAVGFVAAVDRGVASALDPSTTVVTLIGALGAVQGVRYANARRDRERRAADPGDPERRAPATVPGADLDERVARATGSALRGHRARRELRDRTRELAVAAVARDRNASTEAAAELVEGGEWTDDATAAAFLARESSYPVRIRLRAALSGRSRYGFGLRAAVDAIGRLEGDEEGGGDGRSGASDA</sequence>
<feature type="compositionally biased region" description="Basic and acidic residues" evidence="1">
    <location>
        <begin position="52"/>
        <end position="70"/>
    </location>
</feature>
<feature type="region of interest" description="Disordered" evidence="1">
    <location>
        <begin position="52"/>
        <end position="81"/>
    </location>
</feature>
<evidence type="ECO:0000256" key="1">
    <source>
        <dbReference type="SAM" id="MobiDB-lite"/>
    </source>
</evidence>
<dbReference type="PROSITE" id="PS50096">
    <property type="entry name" value="IQ"/>
    <property type="match status" value="1"/>
</dbReference>
<accession>A0ABD6AL20</accession>